<feature type="binding site" evidence="12">
    <location>
        <position position="156"/>
    </location>
    <ligand>
        <name>Zn(2+)</name>
        <dbReference type="ChEBI" id="CHEBI:29105"/>
        <label>1</label>
    </ligand>
</feature>
<dbReference type="SUPFAM" id="SSF46565">
    <property type="entry name" value="Chaperone J-domain"/>
    <property type="match status" value="1"/>
</dbReference>
<comment type="subcellular location">
    <subcellularLocation>
        <location evidence="12">Cytoplasm</location>
    </subcellularLocation>
</comment>
<accession>A0A956LXZ6</accession>
<feature type="repeat" description="CXXCXGXG motif" evidence="12">
    <location>
        <begin position="170"/>
        <end position="177"/>
    </location>
</feature>
<dbReference type="Gene3D" id="2.10.230.10">
    <property type="entry name" value="Heat shock protein DnaJ, cysteine-rich domain"/>
    <property type="match status" value="1"/>
</dbReference>
<evidence type="ECO:0000256" key="12">
    <source>
        <dbReference type="HAMAP-Rule" id="MF_01152"/>
    </source>
</evidence>
<dbReference type="CDD" id="cd06257">
    <property type="entry name" value="DnaJ"/>
    <property type="match status" value="1"/>
</dbReference>
<evidence type="ECO:0000256" key="2">
    <source>
        <dbReference type="ARBA" id="ARBA00022705"/>
    </source>
</evidence>
<feature type="binding site" evidence="12">
    <location>
        <position position="153"/>
    </location>
    <ligand>
        <name>Zn(2+)</name>
        <dbReference type="ChEBI" id="CHEBI:29105"/>
        <label>1</label>
    </ligand>
</feature>
<comment type="subunit">
    <text evidence="12">Homodimer.</text>
</comment>
<evidence type="ECO:0000256" key="1">
    <source>
        <dbReference type="ARBA" id="ARBA00022490"/>
    </source>
</evidence>
<keyword evidence="4 12" id="KW-0677">Repeat</keyword>
<dbReference type="GO" id="GO:0008270">
    <property type="term" value="F:zinc ion binding"/>
    <property type="evidence" value="ECO:0007669"/>
    <property type="project" value="UniProtKB-UniRule"/>
</dbReference>
<dbReference type="GO" id="GO:0031072">
    <property type="term" value="F:heat shock protein binding"/>
    <property type="evidence" value="ECO:0007669"/>
    <property type="project" value="InterPro"/>
</dbReference>
<dbReference type="PRINTS" id="PR00625">
    <property type="entry name" value="JDOMAIN"/>
</dbReference>
<keyword evidence="8 12" id="KW-0143">Chaperone</keyword>
<feature type="binding site" evidence="12">
    <location>
        <position position="173"/>
    </location>
    <ligand>
        <name>Zn(2+)</name>
        <dbReference type="ChEBI" id="CHEBI:29105"/>
        <label>2</label>
    </ligand>
</feature>
<dbReference type="InterPro" id="IPR012724">
    <property type="entry name" value="DnaJ"/>
</dbReference>
<comment type="domain">
    <text evidence="12">The J domain is necessary and sufficient to stimulate DnaK ATPase activity. Zinc center 1 plays an important role in the autonomous, DnaK-independent chaperone activity of DnaJ. Zinc center 2 is essential for interaction with DnaK and for DnaJ activity.</text>
</comment>
<dbReference type="Proteomes" id="UP000697710">
    <property type="component" value="Unassembled WGS sequence"/>
</dbReference>
<evidence type="ECO:0000256" key="11">
    <source>
        <dbReference type="ARBA" id="ARBA00067609"/>
    </source>
</evidence>
<feature type="repeat" description="CXXCXGXG motif" evidence="12">
    <location>
        <begin position="153"/>
        <end position="160"/>
    </location>
</feature>
<dbReference type="InterPro" id="IPR002939">
    <property type="entry name" value="DnaJ_C"/>
</dbReference>
<evidence type="ECO:0000256" key="3">
    <source>
        <dbReference type="ARBA" id="ARBA00022723"/>
    </source>
</evidence>
<dbReference type="Pfam" id="PF01556">
    <property type="entry name" value="DnaJ_C"/>
    <property type="match status" value="1"/>
</dbReference>
<keyword evidence="1 12" id="KW-0963">Cytoplasm</keyword>
<evidence type="ECO:0000259" key="14">
    <source>
        <dbReference type="PROSITE" id="PS50076"/>
    </source>
</evidence>
<evidence type="ECO:0000256" key="10">
    <source>
        <dbReference type="ARBA" id="ARBA00061004"/>
    </source>
</evidence>
<evidence type="ECO:0000256" key="7">
    <source>
        <dbReference type="ARBA" id="ARBA00023016"/>
    </source>
</evidence>
<organism evidence="16 17">
    <name type="scientific">Eiseniibacteriota bacterium</name>
    <dbReference type="NCBI Taxonomy" id="2212470"/>
    <lineage>
        <taxon>Bacteria</taxon>
        <taxon>Candidatus Eiseniibacteriota</taxon>
    </lineage>
</organism>
<evidence type="ECO:0000256" key="6">
    <source>
        <dbReference type="ARBA" id="ARBA00022833"/>
    </source>
</evidence>
<dbReference type="NCBIfam" id="TIGR02349">
    <property type="entry name" value="DnaJ_bact"/>
    <property type="match status" value="1"/>
</dbReference>
<comment type="cofactor">
    <cofactor evidence="12">
        <name>Zn(2+)</name>
        <dbReference type="ChEBI" id="CHEBI:29105"/>
    </cofactor>
    <text evidence="12">Binds 2 Zn(2+) ions per monomer.</text>
</comment>
<sequence>MAKRDYYEVLEIERSASVDEIKSAYRKLALQYHPDRNAGDKTAEERFKELGEAYEVLKDPQKRQAYDQFGHAGVDPSAGAGAYGGMGFDLSDALRAFMRDFGGFGDMFGAEGGMGGRRPDRRGGDRQIRLELTLREVASGAKKKVRVRKFVRCGTCAGAGTTSQSGSDTCTTCGGSGQIRRVQRSFFGQMVNVTVCGTCRGEGSIVRDPCTTCGGDGRVEGNETVEVSIPAGVMEGNYMTLRGLGDAGVRNGAAGDLIVIFVEKPDSVFERHGEDVLCDLPIHPHQAVLGDKVEVPTLDGKARVEIPPGIQSGKILRLRGKGIPSLRDKTPGDQLIRVVVVIPTKLSAEQKTLYESLAQATGDKPPKFAKGFFEKVRDAFTGS</sequence>
<dbReference type="PROSITE" id="PS50076">
    <property type="entry name" value="DNAJ_2"/>
    <property type="match status" value="1"/>
</dbReference>
<comment type="function">
    <text evidence="9 12">Participates actively in the response to hyperosmotic and heat shock by preventing the aggregation of stress-denatured proteins and by disaggregating proteins, also in an autonomous, DnaK-independent fashion. Unfolded proteins bind initially to DnaJ; upon interaction with the DnaJ-bound protein, DnaK hydrolyzes its bound ATP, resulting in the formation of a stable complex. GrpE releases ADP from DnaK; ATP binding to DnaK triggers the release of the substrate protein, thus completing the reaction cycle. Several rounds of ATP-dependent interactions between DnaJ, DnaK and GrpE are required for fully efficient folding. Also involved, together with DnaK and GrpE, in the DNA replication of plasmids through activation of initiation proteins.</text>
</comment>
<name>A0A956LXZ6_UNCEI</name>
<dbReference type="NCBIfam" id="NF008035">
    <property type="entry name" value="PRK10767.1"/>
    <property type="match status" value="1"/>
</dbReference>
<dbReference type="GO" id="GO:0005737">
    <property type="term" value="C:cytoplasm"/>
    <property type="evidence" value="ECO:0007669"/>
    <property type="project" value="UniProtKB-SubCell"/>
</dbReference>
<dbReference type="InterPro" id="IPR001305">
    <property type="entry name" value="HSP_DnaJ_Cys-rich_dom"/>
</dbReference>
<dbReference type="PANTHER" id="PTHR43096">
    <property type="entry name" value="DNAJ HOMOLOG 1, MITOCHONDRIAL-RELATED"/>
    <property type="match status" value="1"/>
</dbReference>
<dbReference type="InterPro" id="IPR001623">
    <property type="entry name" value="DnaJ_domain"/>
</dbReference>
<dbReference type="Pfam" id="PF00684">
    <property type="entry name" value="DnaJ_CXXCXGXG"/>
    <property type="match status" value="1"/>
</dbReference>
<dbReference type="InterPro" id="IPR036410">
    <property type="entry name" value="HSP_DnaJ_Cys-rich_dom_sf"/>
</dbReference>
<dbReference type="InterPro" id="IPR036869">
    <property type="entry name" value="J_dom_sf"/>
</dbReference>
<evidence type="ECO:0000259" key="15">
    <source>
        <dbReference type="PROSITE" id="PS51188"/>
    </source>
</evidence>
<comment type="similarity">
    <text evidence="10 12">Belongs to the DnaJ family.</text>
</comment>
<dbReference type="CDD" id="cd10747">
    <property type="entry name" value="DnaJ_C"/>
    <property type="match status" value="1"/>
</dbReference>
<keyword evidence="16" id="KW-0560">Oxidoreductase</keyword>
<dbReference type="HAMAP" id="MF_01152">
    <property type="entry name" value="DnaJ"/>
    <property type="match status" value="1"/>
</dbReference>
<dbReference type="SUPFAM" id="SSF49493">
    <property type="entry name" value="HSP40/DnaJ peptide-binding domain"/>
    <property type="match status" value="2"/>
</dbReference>
<feature type="domain" description="J" evidence="14">
    <location>
        <begin position="5"/>
        <end position="70"/>
    </location>
</feature>
<dbReference type="SMART" id="SM00271">
    <property type="entry name" value="DnaJ"/>
    <property type="match status" value="1"/>
</dbReference>
<dbReference type="InterPro" id="IPR018253">
    <property type="entry name" value="DnaJ_domain_CS"/>
</dbReference>
<dbReference type="GO" id="GO:0006260">
    <property type="term" value="P:DNA replication"/>
    <property type="evidence" value="ECO:0007669"/>
    <property type="project" value="UniProtKB-KW"/>
</dbReference>
<evidence type="ECO:0000256" key="9">
    <source>
        <dbReference type="ARBA" id="ARBA00053423"/>
    </source>
</evidence>
<dbReference type="InterPro" id="IPR008971">
    <property type="entry name" value="HSP40/DnaJ_pept-bd"/>
</dbReference>
<dbReference type="PANTHER" id="PTHR43096:SF48">
    <property type="entry name" value="CHAPERONE PROTEIN DNAJ"/>
    <property type="match status" value="1"/>
</dbReference>
<evidence type="ECO:0000256" key="5">
    <source>
        <dbReference type="ARBA" id="ARBA00022771"/>
    </source>
</evidence>
<feature type="repeat" description="CXXCXGXG motif" evidence="12">
    <location>
        <begin position="210"/>
        <end position="217"/>
    </location>
</feature>
<dbReference type="AlphaFoldDB" id="A0A956LXZ6"/>
<protein>
    <recommendedName>
        <fullName evidence="11 12">Chaperone protein DnaJ</fullName>
    </recommendedName>
</protein>
<evidence type="ECO:0000313" key="17">
    <source>
        <dbReference type="Proteomes" id="UP000697710"/>
    </source>
</evidence>
<dbReference type="GO" id="GO:0042026">
    <property type="term" value="P:protein refolding"/>
    <property type="evidence" value="ECO:0007669"/>
    <property type="project" value="TreeGrafter"/>
</dbReference>
<dbReference type="Gene3D" id="2.60.260.20">
    <property type="entry name" value="Urease metallochaperone UreE, N-terminal domain"/>
    <property type="match status" value="2"/>
</dbReference>
<feature type="binding site" evidence="12">
    <location>
        <position position="170"/>
    </location>
    <ligand>
        <name>Zn(2+)</name>
        <dbReference type="ChEBI" id="CHEBI:29105"/>
        <label>2</label>
    </ligand>
</feature>
<reference evidence="16" key="2">
    <citation type="journal article" date="2021" name="Microbiome">
        <title>Successional dynamics and alternative stable states in a saline activated sludge microbial community over 9 years.</title>
        <authorList>
            <person name="Wang Y."/>
            <person name="Ye J."/>
            <person name="Ju F."/>
            <person name="Liu L."/>
            <person name="Boyd J.A."/>
            <person name="Deng Y."/>
            <person name="Parks D.H."/>
            <person name="Jiang X."/>
            <person name="Yin X."/>
            <person name="Woodcroft B.J."/>
            <person name="Tyson G.W."/>
            <person name="Hugenholtz P."/>
            <person name="Polz M.F."/>
            <person name="Zhang T."/>
        </authorList>
    </citation>
    <scope>NUCLEOTIDE SEQUENCE</scope>
    <source>
        <strain evidence="16">HKST-UBA01</strain>
    </source>
</reference>
<dbReference type="SUPFAM" id="SSF57938">
    <property type="entry name" value="DnaJ/Hsp40 cysteine-rich domain"/>
    <property type="match status" value="1"/>
</dbReference>
<feature type="domain" description="CR-type" evidence="15">
    <location>
        <begin position="140"/>
        <end position="222"/>
    </location>
</feature>
<dbReference type="GO" id="GO:0009408">
    <property type="term" value="P:response to heat"/>
    <property type="evidence" value="ECO:0007669"/>
    <property type="project" value="InterPro"/>
</dbReference>
<feature type="binding site" evidence="12">
    <location>
        <position position="199"/>
    </location>
    <ligand>
        <name>Zn(2+)</name>
        <dbReference type="ChEBI" id="CHEBI:29105"/>
        <label>2</label>
    </ligand>
</feature>
<dbReference type="CDD" id="cd10719">
    <property type="entry name" value="DnaJ_zf"/>
    <property type="match status" value="1"/>
</dbReference>
<dbReference type="Gene3D" id="1.10.287.110">
    <property type="entry name" value="DnaJ domain"/>
    <property type="match status" value="1"/>
</dbReference>
<dbReference type="GO" id="GO:0051082">
    <property type="term" value="F:unfolded protein binding"/>
    <property type="evidence" value="ECO:0007669"/>
    <property type="project" value="UniProtKB-UniRule"/>
</dbReference>
<feature type="binding site" evidence="12">
    <location>
        <position position="196"/>
    </location>
    <ligand>
        <name>Zn(2+)</name>
        <dbReference type="ChEBI" id="CHEBI:29105"/>
        <label>2</label>
    </ligand>
</feature>
<keyword evidence="6 12" id="KW-0862">Zinc</keyword>
<reference evidence="16" key="1">
    <citation type="submission" date="2020-04" db="EMBL/GenBank/DDBJ databases">
        <authorList>
            <person name="Zhang T."/>
        </authorList>
    </citation>
    <scope>NUCLEOTIDE SEQUENCE</scope>
    <source>
        <strain evidence="16">HKST-UBA01</strain>
    </source>
</reference>
<proteinExistence type="inferred from homology"/>
<evidence type="ECO:0000256" key="4">
    <source>
        <dbReference type="ARBA" id="ARBA00022737"/>
    </source>
</evidence>
<dbReference type="FunFam" id="1.10.287.110:FF:000034">
    <property type="entry name" value="Chaperone protein DnaJ"/>
    <property type="match status" value="1"/>
</dbReference>
<evidence type="ECO:0000256" key="8">
    <source>
        <dbReference type="ARBA" id="ARBA00023186"/>
    </source>
</evidence>
<keyword evidence="2 12" id="KW-0235">DNA replication</keyword>
<feature type="binding site" evidence="12">
    <location>
        <position position="210"/>
    </location>
    <ligand>
        <name>Zn(2+)</name>
        <dbReference type="ChEBI" id="CHEBI:29105"/>
        <label>1</label>
    </ligand>
</feature>
<keyword evidence="5 12" id="KW-0863">Zinc-finger</keyword>
<evidence type="ECO:0000313" key="16">
    <source>
        <dbReference type="EMBL" id="MCA9727456.1"/>
    </source>
</evidence>
<feature type="repeat" description="CXXCXGXG motif" evidence="12">
    <location>
        <begin position="196"/>
        <end position="203"/>
    </location>
</feature>
<dbReference type="FunFam" id="2.60.260.20:FF:000005">
    <property type="entry name" value="Chaperone protein dnaJ 1, mitochondrial"/>
    <property type="match status" value="1"/>
</dbReference>
<keyword evidence="7 12" id="KW-0346">Stress response</keyword>
<dbReference type="GO" id="GO:0016491">
    <property type="term" value="F:oxidoreductase activity"/>
    <property type="evidence" value="ECO:0007669"/>
    <property type="project" value="UniProtKB-KW"/>
</dbReference>
<dbReference type="PROSITE" id="PS00636">
    <property type="entry name" value="DNAJ_1"/>
    <property type="match status" value="1"/>
</dbReference>
<evidence type="ECO:0000256" key="13">
    <source>
        <dbReference type="PROSITE-ProRule" id="PRU00546"/>
    </source>
</evidence>
<dbReference type="GO" id="GO:0005524">
    <property type="term" value="F:ATP binding"/>
    <property type="evidence" value="ECO:0007669"/>
    <property type="project" value="InterPro"/>
</dbReference>
<dbReference type="EMBL" id="JAGQHR010000169">
    <property type="protein sequence ID" value="MCA9727456.1"/>
    <property type="molecule type" value="Genomic_DNA"/>
</dbReference>
<dbReference type="FunFam" id="2.10.230.10:FF:000002">
    <property type="entry name" value="Molecular chaperone DnaJ"/>
    <property type="match status" value="1"/>
</dbReference>
<comment type="caution">
    <text evidence="16">The sequence shown here is derived from an EMBL/GenBank/DDBJ whole genome shotgun (WGS) entry which is preliminary data.</text>
</comment>
<feature type="binding site" evidence="12">
    <location>
        <position position="213"/>
    </location>
    <ligand>
        <name>Zn(2+)</name>
        <dbReference type="ChEBI" id="CHEBI:29105"/>
        <label>1</label>
    </ligand>
</feature>
<keyword evidence="3 12" id="KW-0479">Metal-binding</keyword>
<feature type="zinc finger region" description="CR-type" evidence="13">
    <location>
        <begin position="140"/>
        <end position="222"/>
    </location>
</feature>
<gene>
    <name evidence="12 16" type="primary">dnaJ</name>
    <name evidence="16" type="ORF">KC729_07220</name>
</gene>
<dbReference type="PROSITE" id="PS51188">
    <property type="entry name" value="ZF_CR"/>
    <property type="match status" value="1"/>
</dbReference>
<dbReference type="Pfam" id="PF00226">
    <property type="entry name" value="DnaJ"/>
    <property type="match status" value="1"/>
</dbReference>